<dbReference type="PROSITE" id="PS50878">
    <property type="entry name" value="RT_POL"/>
    <property type="match status" value="1"/>
</dbReference>
<feature type="region of interest" description="Disordered" evidence="9">
    <location>
        <begin position="61"/>
        <end position="92"/>
    </location>
</feature>
<organism evidence="12 13">
    <name type="scientific">Ascosphaera apis ARSEF 7405</name>
    <dbReference type="NCBI Taxonomy" id="392613"/>
    <lineage>
        <taxon>Eukaryota</taxon>
        <taxon>Fungi</taxon>
        <taxon>Dikarya</taxon>
        <taxon>Ascomycota</taxon>
        <taxon>Pezizomycotina</taxon>
        <taxon>Eurotiomycetes</taxon>
        <taxon>Eurotiomycetidae</taxon>
        <taxon>Onygenales</taxon>
        <taxon>Ascosphaeraceae</taxon>
        <taxon>Ascosphaera</taxon>
    </lineage>
</organism>
<dbReference type="Gene3D" id="3.10.10.10">
    <property type="entry name" value="HIV Type 1 Reverse Transcriptase, subunit A, domain 1"/>
    <property type="match status" value="1"/>
</dbReference>
<proteinExistence type="predicted"/>
<name>A0A167V6X7_9EURO</name>
<dbReference type="InterPro" id="IPR036397">
    <property type="entry name" value="RNaseH_sf"/>
</dbReference>
<dbReference type="CDD" id="cd00024">
    <property type="entry name" value="CD_CSD"/>
    <property type="match status" value="1"/>
</dbReference>
<dbReference type="GO" id="GO:0016787">
    <property type="term" value="F:hydrolase activity"/>
    <property type="evidence" value="ECO:0007669"/>
    <property type="project" value="UniProtKB-KW"/>
</dbReference>
<accession>A0A167V6X7</accession>
<evidence type="ECO:0000256" key="5">
    <source>
        <dbReference type="ARBA" id="ARBA00022759"/>
    </source>
</evidence>
<evidence type="ECO:0000256" key="2">
    <source>
        <dbReference type="ARBA" id="ARBA00022679"/>
    </source>
</evidence>
<dbReference type="Gene3D" id="1.10.340.70">
    <property type="match status" value="1"/>
</dbReference>
<dbReference type="Gene3D" id="3.30.70.270">
    <property type="match status" value="2"/>
</dbReference>
<comment type="caution">
    <text evidence="12">The sequence shown here is derived from an EMBL/GenBank/DDBJ whole genome shotgun (WGS) entry which is preliminary data.</text>
</comment>
<dbReference type="AlphaFoldDB" id="A0A167V6X7"/>
<keyword evidence="4" id="KW-0540">Nuclease</keyword>
<dbReference type="VEuPathDB" id="FungiDB:AAP_05886"/>
<dbReference type="EMBL" id="AZGZ01000038">
    <property type="protein sequence ID" value="KZZ87131.1"/>
    <property type="molecule type" value="Genomic_DNA"/>
</dbReference>
<reference evidence="12 13" key="1">
    <citation type="journal article" date="2016" name="Genome Biol. Evol.">
        <title>Divergent and convergent evolution of fungal pathogenicity.</title>
        <authorList>
            <person name="Shang Y."/>
            <person name="Xiao G."/>
            <person name="Zheng P."/>
            <person name="Cen K."/>
            <person name="Zhan S."/>
            <person name="Wang C."/>
        </authorList>
    </citation>
    <scope>NUCLEOTIDE SEQUENCE [LARGE SCALE GENOMIC DNA]</scope>
    <source>
        <strain evidence="12 13">ARSEF 7405</strain>
    </source>
</reference>
<evidence type="ECO:0000259" key="11">
    <source>
        <dbReference type="PROSITE" id="PS50994"/>
    </source>
</evidence>
<feature type="region of interest" description="Disordered" evidence="9">
    <location>
        <begin position="569"/>
        <end position="596"/>
    </location>
</feature>
<evidence type="ECO:0000313" key="13">
    <source>
        <dbReference type="Proteomes" id="UP000242877"/>
    </source>
</evidence>
<dbReference type="InterPro" id="IPR001584">
    <property type="entry name" value="Integrase_cat-core"/>
</dbReference>
<dbReference type="InterPro" id="IPR041373">
    <property type="entry name" value="RT_RNaseH"/>
</dbReference>
<dbReference type="InterPro" id="IPR016197">
    <property type="entry name" value="Chromo-like_dom_sf"/>
</dbReference>
<dbReference type="InterPro" id="IPR012337">
    <property type="entry name" value="RNaseH-like_sf"/>
</dbReference>
<evidence type="ECO:0000313" key="12">
    <source>
        <dbReference type="EMBL" id="KZZ87131.1"/>
    </source>
</evidence>
<dbReference type="PANTHER" id="PTHR37984">
    <property type="entry name" value="PROTEIN CBG26694"/>
    <property type="match status" value="1"/>
</dbReference>
<keyword evidence="3" id="KW-0548">Nucleotidyltransferase</keyword>
<keyword evidence="6" id="KW-0378">Hydrolase</keyword>
<evidence type="ECO:0000256" key="1">
    <source>
        <dbReference type="ARBA" id="ARBA00011353"/>
    </source>
</evidence>
<dbReference type="SUPFAM" id="SSF56672">
    <property type="entry name" value="DNA/RNA polymerases"/>
    <property type="match status" value="1"/>
</dbReference>
<dbReference type="InterPro" id="IPR041588">
    <property type="entry name" value="Integrase_H2C2"/>
</dbReference>
<dbReference type="SUPFAM" id="SSF53098">
    <property type="entry name" value="Ribonuclease H-like"/>
    <property type="match status" value="1"/>
</dbReference>
<evidence type="ECO:0000256" key="4">
    <source>
        <dbReference type="ARBA" id="ARBA00022722"/>
    </source>
</evidence>
<keyword evidence="2" id="KW-0808">Transferase</keyword>
<keyword evidence="7" id="KW-0694">RNA-binding</keyword>
<dbReference type="Pfam" id="PF00078">
    <property type="entry name" value="RVT_1"/>
    <property type="match status" value="1"/>
</dbReference>
<dbReference type="PANTHER" id="PTHR37984:SF5">
    <property type="entry name" value="PROTEIN NYNRIN-LIKE"/>
    <property type="match status" value="1"/>
</dbReference>
<dbReference type="PROSITE" id="PS50994">
    <property type="entry name" value="INTEGRASE"/>
    <property type="match status" value="1"/>
</dbReference>
<comment type="subunit">
    <text evidence="1">Component of the NuA4 histone acetyltransferase complex.</text>
</comment>
<dbReference type="GO" id="GO:0004519">
    <property type="term" value="F:endonuclease activity"/>
    <property type="evidence" value="ECO:0007669"/>
    <property type="project" value="UniProtKB-KW"/>
</dbReference>
<gene>
    <name evidence="12" type="ORF">AAP_05886</name>
</gene>
<dbReference type="CDD" id="cd01647">
    <property type="entry name" value="RT_LTR"/>
    <property type="match status" value="1"/>
</dbReference>
<dbReference type="Pfam" id="PF17917">
    <property type="entry name" value="RT_RNaseH"/>
    <property type="match status" value="1"/>
</dbReference>
<keyword evidence="5" id="KW-0255">Endonuclease</keyword>
<evidence type="ECO:0000259" key="10">
    <source>
        <dbReference type="PROSITE" id="PS50878"/>
    </source>
</evidence>
<dbReference type="InterPro" id="IPR050951">
    <property type="entry name" value="Retrovirus_Pol_polyprotein"/>
</dbReference>
<dbReference type="GO" id="GO:0005634">
    <property type="term" value="C:nucleus"/>
    <property type="evidence" value="ECO:0007669"/>
    <property type="project" value="UniProtKB-ARBA"/>
</dbReference>
<dbReference type="CDD" id="cd09274">
    <property type="entry name" value="RNase_HI_RT_Ty3"/>
    <property type="match status" value="1"/>
</dbReference>
<dbReference type="InterPro" id="IPR000477">
    <property type="entry name" value="RT_dom"/>
</dbReference>
<dbReference type="Pfam" id="PF17921">
    <property type="entry name" value="Integrase_H2C2"/>
    <property type="match status" value="1"/>
</dbReference>
<keyword evidence="8" id="KW-0695">RNA-directed DNA polymerase</keyword>
<dbReference type="OrthoDB" id="5417660at2759"/>
<dbReference type="GO" id="GO:0015074">
    <property type="term" value="P:DNA integration"/>
    <property type="evidence" value="ECO:0007669"/>
    <property type="project" value="InterPro"/>
</dbReference>
<dbReference type="InterPro" id="IPR043502">
    <property type="entry name" value="DNA/RNA_pol_sf"/>
</dbReference>
<sequence>MSLVQEVHQPLSIALAKLSESDIQKHLSGPPQYTEEDLRKKIPAYFHLWLKCFLSDSDDRPLPAHSQHDHPIELKPGAIPPFSRARPTPPAHRETIRKVIEDGLRKGTLRPSTSSACSPILLVAKPSGGVRMCVDYRKLNELTVKRRHPIPLLSETLTNLGKAQWYTKLDIRAAFNQLRIREGDEWLTSFATRLGQFEWLVMPFGLCGAPATWQAYIQSIIRPWIDRFVTAYLDDILIYSDTKDEHITHVRTILEALSKANLPIDVDKCSFLVQRVDYLGLIITPQGIEMDPKKLSSIRDWSIPSSPHDLHSFVGFCNFYRRFIPNFSKLATPLNNLLKCKVSTEKGRRRVIYPPFVWTPDCQQAFDSLKAEFAVSRVLAHFNPELPTVVETDASDMITAGVLSQRHAEGLRPVAFFSHRMSPAEGNYAIYDKELLAIIRAFELWRPELLGVHTPTKVLTDHQSLKYFMSTKTLSHRQARWAEFLSQFQFLISYRPGKDNTVADLLSRSAELSQAQKDQVKHRTMTLLTDANIDPDLKVALSLVWSSCPVERSLEEVSLSLCPISSAPVASPDVTDPSPNTNNTQDNESGSDNEDTIDNANLISPFELDSVRQASALDDDINAIHDLLDSCARRLPAALVRRGYRFSLADFEFYDGLLHVQGRILIPQDHDIKLSILQQYHDSRLFGHPSEKTLFRLISRFYWWLGLRSDCARYCSSCHTCCRSKPNNLSAPGFLQPIPLPQRAWSDISIDLAEDLPLCVRKGRAYQHVLVVVDRLTKDRIFEPLMFKSAEEIVKCLHRRVYCVHGFPNSIISDRGSAFTSELNTRYAAIYNIRLLFASPHHPQTDGQSEAVVKSLKTYLREFVRAQQSDWADYLPDAEFVSQPQSASLVEGPAYLATRRSCWAYGCTAKASHSDQARGHVRLGPWRVIRSIRNHAFQVDIPAPLLATGASTIINGQFLRLAQPLMPGQLSSLSPILRPADNQNAVFPEWEVDSIVACRVTARHGLQYKAYYKDSPEWNSRPRWQPWTDFEHAPQAILDFHAENPSAPSCPIASASSRNV</sequence>
<protein>
    <submittedName>
        <fullName evidence="12">Ribonuclease H-like protein</fullName>
    </submittedName>
</protein>
<feature type="domain" description="Reverse transcriptase" evidence="10">
    <location>
        <begin position="104"/>
        <end position="283"/>
    </location>
</feature>
<keyword evidence="13" id="KW-1185">Reference proteome</keyword>
<feature type="compositionally biased region" description="Polar residues" evidence="9">
    <location>
        <begin position="577"/>
        <end position="588"/>
    </location>
</feature>
<evidence type="ECO:0000256" key="6">
    <source>
        <dbReference type="ARBA" id="ARBA00022801"/>
    </source>
</evidence>
<dbReference type="Gene3D" id="3.30.420.10">
    <property type="entry name" value="Ribonuclease H-like superfamily/Ribonuclease H"/>
    <property type="match status" value="1"/>
</dbReference>
<feature type="domain" description="Integrase catalytic" evidence="11">
    <location>
        <begin position="735"/>
        <end position="875"/>
    </location>
</feature>
<dbReference type="Proteomes" id="UP000242877">
    <property type="component" value="Unassembled WGS sequence"/>
</dbReference>
<dbReference type="GO" id="GO:0003964">
    <property type="term" value="F:RNA-directed DNA polymerase activity"/>
    <property type="evidence" value="ECO:0007669"/>
    <property type="project" value="UniProtKB-KW"/>
</dbReference>
<dbReference type="InterPro" id="IPR043128">
    <property type="entry name" value="Rev_trsase/Diguanyl_cyclase"/>
</dbReference>
<dbReference type="FunFam" id="3.30.70.270:FF:000020">
    <property type="entry name" value="Transposon Tf2-6 polyprotein-like Protein"/>
    <property type="match status" value="1"/>
</dbReference>
<evidence type="ECO:0000256" key="7">
    <source>
        <dbReference type="ARBA" id="ARBA00022884"/>
    </source>
</evidence>
<dbReference type="GO" id="GO:0003723">
    <property type="term" value="F:RNA binding"/>
    <property type="evidence" value="ECO:0007669"/>
    <property type="project" value="UniProtKB-KW"/>
</dbReference>
<feature type="compositionally biased region" description="Basic and acidic residues" evidence="9">
    <location>
        <begin position="61"/>
        <end position="73"/>
    </location>
</feature>
<evidence type="ECO:0000256" key="8">
    <source>
        <dbReference type="ARBA" id="ARBA00022918"/>
    </source>
</evidence>
<evidence type="ECO:0000256" key="3">
    <source>
        <dbReference type="ARBA" id="ARBA00022695"/>
    </source>
</evidence>
<dbReference type="SUPFAM" id="SSF54160">
    <property type="entry name" value="Chromo domain-like"/>
    <property type="match status" value="1"/>
</dbReference>
<evidence type="ECO:0000256" key="9">
    <source>
        <dbReference type="SAM" id="MobiDB-lite"/>
    </source>
</evidence>